<dbReference type="Proteomes" id="UP000024635">
    <property type="component" value="Unassembled WGS sequence"/>
</dbReference>
<evidence type="ECO:0000313" key="7">
    <source>
        <dbReference type="Proteomes" id="UP000024635"/>
    </source>
</evidence>
<protein>
    <recommendedName>
        <fullName evidence="8">G-protein coupled receptors family 1 profile domain-containing protein</fullName>
    </recommendedName>
</protein>
<dbReference type="OrthoDB" id="5876778at2759"/>
<organism evidence="6 7">
    <name type="scientific">Ancylostoma ceylanicum</name>
    <dbReference type="NCBI Taxonomy" id="53326"/>
    <lineage>
        <taxon>Eukaryota</taxon>
        <taxon>Metazoa</taxon>
        <taxon>Ecdysozoa</taxon>
        <taxon>Nematoda</taxon>
        <taxon>Chromadorea</taxon>
        <taxon>Rhabditida</taxon>
        <taxon>Rhabditina</taxon>
        <taxon>Rhabditomorpha</taxon>
        <taxon>Strongyloidea</taxon>
        <taxon>Ancylostomatidae</taxon>
        <taxon>Ancylostomatinae</taxon>
        <taxon>Ancylostoma</taxon>
    </lineage>
</organism>
<dbReference type="InterPro" id="IPR051080">
    <property type="entry name" value="Nematode_rcpt-like_serp_alpha"/>
</dbReference>
<feature type="transmembrane region" description="Helical" evidence="5">
    <location>
        <begin position="20"/>
        <end position="44"/>
    </location>
</feature>
<feature type="transmembrane region" description="Helical" evidence="5">
    <location>
        <begin position="56"/>
        <end position="72"/>
    </location>
</feature>
<keyword evidence="4 5" id="KW-0472">Membrane</keyword>
<dbReference type="AlphaFoldDB" id="A0A016WU50"/>
<dbReference type="Pfam" id="PF10292">
    <property type="entry name" value="7TM_GPCR_Srab"/>
    <property type="match status" value="1"/>
</dbReference>
<evidence type="ECO:0000256" key="1">
    <source>
        <dbReference type="ARBA" id="ARBA00004141"/>
    </source>
</evidence>
<keyword evidence="3 5" id="KW-1133">Transmembrane helix</keyword>
<feature type="transmembrane region" description="Helical" evidence="5">
    <location>
        <begin position="112"/>
        <end position="132"/>
    </location>
</feature>
<keyword evidence="2 5" id="KW-0812">Transmembrane</keyword>
<reference evidence="7" key="1">
    <citation type="journal article" date="2015" name="Nat. Genet.">
        <title>The genome and transcriptome of the zoonotic hookworm Ancylostoma ceylanicum identify infection-specific gene families.</title>
        <authorList>
            <person name="Schwarz E.M."/>
            <person name="Hu Y."/>
            <person name="Antoshechkin I."/>
            <person name="Miller M.M."/>
            <person name="Sternberg P.W."/>
            <person name="Aroian R.V."/>
        </authorList>
    </citation>
    <scope>NUCLEOTIDE SEQUENCE</scope>
    <source>
        <strain evidence="7">HY135</strain>
    </source>
</reference>
<feature type="transmembrane region" description="Helical" evidence="5">
    <location>
        <begin position="191"/>
        <end position="212"/>
    </location>
</feature>
<evidence type="ECO:0000256" key="4">
    <source>
        <dbReference type="ARBA" id="ARBA00023136"/>
    </source>
</evidence>
<dbReference type="PANTHER" id="PTHR31357:SF18">
    <property type="entry name" value="SERPENTINE RECEPTOR, CLASS T"/>
    <property type="match status" value="1"/>
</dbReference>
<accession>A0A016WU50</accession>
<feature type="transmembrane region" description="Helical" evidence="5">
    <location>
        <begin position="320"/>
        <end position="345"/>
    </location>
</feature>
<dbReference type="GO" id="GO:0004984">
    <property type="term" value="F:olfactory receptor activity"/>
    <property type="evidence" value="ECO:0007669"/>
    <property type="project" value="TreeGrafter"/>
</dbReference>
<dbReference type="EMBL" id="JARK01000118">
    <property type="protein sequence ID" value="EYC42792.1"/>
    <property type="molecule type" value="Genomic_DNA"/>
</dbReference>
<comment type="subcellular location">
    <subcellularLocation>
        <location evidence="1">Membrane</location>
        <topology evidence="1">Multi-pass membrane protein</topology>
    </subcellularLocation>
</comment>
<sequence length="384" mass="44216">MKDVIECLALREIPTNAGYITIFTCLTLSATLSIILATMLGVRFYRGTAIHQNVKILIYLLLGYGITFNLMFDMTFWPAQRNSCESIDALLLLRHKLFYKTLKSFGRALRHVHVDFGIWTVFFRILLIFHMYHLARSDTPCSLLFYTLECSWSFYPLTTCIIGFILIQAAFAAERITATCRLGRYERRGKYLGPIMAAAVLILSILCVRWGLDTTDPNELQYQCAGIPVSTKERMISIYSVMFVIDVSSVAAFAYCFYYNKKKLHSGRFQLDLRYEIQENLKVIRILLPVVVAHFLFFGFFIAGSIFIRQIRLRMSAKAYGIAVLGIYIIPHYILVMCALIYGILRQESRANSKFRKAIAQRPAAKQEGETYFDSLRKQWSEKL</sequence>
<keyword evidence="7" id="KW-1185">Reference proteome</keyword>
<feature type="transmembrane region" description="Helical" evidence="5">
    <location>
        <begin position="236"/>
        <end position="258"/>
    </location>
</feature>
<dbReference type="GO" id="GO:0016020">
    <property type="term" value="C:membrane"/>
    <property type="evidence" value="ECO:0007669"/>
    <property type="project" value="UniProtKB-SubCell"/>
</dbReference>
<feature type="transmembrane region" description="Helical" evidence="5">
    <location>
        <begin position="152"/>
        <end position="171"/>
    </location>
</feature>
<dbReference type="InterPro" id="IPR019408">
    <property type="entry name" value="7TM_GPCR_serpentine_rcpt_Srab"/>
</dbReference>
<evidence type="ECO:0000256" key="3">
    <source>
        <dbReference type="ARBA" id="ARBA00022989"/>
    </source>
</evidence>
<evidence type="ECO:0000256" key="2">
    <source>
        <dbReference type="ARBA" id="ARBA00022692"/>
    </source>
</evidence>
<gene>
    <name evidence="6" type="primary">Acey_s0518.g2823</name>
    <name evidence="6" type="ORF">Y032_0518g2823</name>
</gene>
<evidence type="ECO:0000256" key="5">
    <source>
        <dbReference type="SAM" id="Phobius"/>
    </source>
</evidence>
<name>A0A016WU50_9BILA</name>
<comment type="caution">
    <text evidence="6">The sequence shown here is derived from an EMBL/GenBank/DDBJ whole genome shotgun (WGS) entry which is preliminary data.</text>
</comment>
<feature type="transmembrane region" description="Helical" evidence="5">
    <location>
        <begin position="286"/>
        <end position="308"/>
    </location>
</feature>
<dbReference type="PANTHER" id="PTHR31357">
    <property type="entry name" value="SERPENTINE RECEPTOR CLASS ALPHA-10"/>
    <property type="match status" value="1"/>
</dbReference>
<evidence type="ECO:0008006" key="8">
    <source>
        <dbReference type="Google" id="ProtNLM"/>
    </source>
</evidence>
<evidence type="ECO:0000313" key="6">
    <source>
        <dbReference type="EMBL" id="EYC42792.1"/>
    </source>
</evidence>
<proteinExistence type="predicted"/>